<keyword evidence="3" id="KW-1185">Reference proteome</keyword>
<name>A0A6G9YM25_9NOCA</name>
<gene>
    <name evidence="2" type="ORF">F5544_31430</name>
</gene>
<reference evidence="2 3" key="1">
    <citation type="journal article" date="2019" name="ACS Chem. Biol.">
        <title>Identification and Mobilization of a Cryptic Antibiotic Biosynthesis Gene Locus from a Human-Pathogenic Nocardia Isolate.</title>
        <authorList>
            <person name="Herisse M."/>
            <person name="Ishida K."/>
            <person name="Porter J.L."/>
            <person name="Howden B."/>
            <person name="Hertweck C."/>
            <person name="Stinear T.P."/>
            <person name="Pidot S.J."/>
        </authorList>
    </citation>
    <scope>NUCLEOTIDE SEQUENCE [LARGE SCALE GENOMIC DNA]</scope>
    <source>
        <strain evidence="2 3">AUSMDU00012717</strain>
    </source>
</reference>
<dbReference type="AlphaFoldDB" id="A0A6G9YM25"/>
<protein>
    <submittedName>
        <fullName evidence="2">DUF4232 domain-containing protein</fullName>
    </submittedName>
</protein>
<accession>A0A6G9YM25</accession>
<dbReference type="KEGG" id="nah:F5544_31430"/>
<dbReference type="EMBL" id="CP046172">
    <property type="protein sequence ID" value="QIS14127.1"/>
    <property type="molecule type" value="Genomic_DNA"/>
</dbReference>
<proteinExistence type="predicted"/>
<evidence type="ECO:0000259" key="1">
    <source>
        <dbReference type="Pfam" id="PF14016"/>
    </source>
</evidence>
<dbReference type="Proteomes" id="UP000503540">
    <property type="component" value="Chromosome"/>
</dbReference>
<dbReference type="Pfam" id="PF14016">
    <property type="entry name" value="DUF4232"/>
    <property type="match status" value="1"/>
</dbReference>
<feature type="domain" description="DUF4232" evidence="1">
    <location>
        <begin position="145"/>
        <end position="266"/>
    </location>
</feature>
<sequence length="293" mass="31223">MPGTRGWRYRAICPPNSSPISRTDRSFAAVGGTRCGDSGVPRNARIRGRPYDSVRVQRVRVWLTRQHLAPTVPRQRRWASIHLMTMREMDMRHPMWAAVIGSAVLALAGCSGSTDKAAPATTTAGSVALPSGVDTRQQSKSDIQCAASDLKVGIPGWDAKQPVPSVVVAEIDFTNVSGRACTLNGFPGVALVDTAGQTNDFDREQFKPPVPVTVSAGQTVSAKTSGGLGVYDPEHPDANATSLTIDPARLLVTPPNTSTTVSFPWPWPGRKVVDLFGSTHARPYVFPVGVGGN</sequence>
<evidence type="ECO:0000313" key="2">
    <source>
        <dbReference type="EMBL" id="QIS14127.1"/>
    </source>
</evidence>
<organism evidence="2 3">
    <name type="scientific">Nocardia arthritidis</name>
    <dbReference type="NCBI Taxonomy" id="228602"/>
    <lineage>
        <taxon>Bacteria</taxon>
        <taxon>Bacillati</taxon>
        <taxon>Actinomycetota</taxon>
        <taxon>Actinomycetes</taxon>
        <taxon>Mycobacteriales</taxon>
        <taxon>Nocardiaceae</taxon>
        <taxon>Nocardia</taxon>
    </lineage>
</organism>
<evidence type="ECO:0000313" key="3">
    <source>
        <dbReference type="Proteomes" id="UP000503540"/>
    </source>
</evidence>
<dbReference type="InterPro" id="IPR025326">
    <property type="entry name" value="DUF4232"/>
</dbReference>